<evidence type="ECO:0008006" key="4">
    <source>
        <dbReference type="Google" id="ProtNLM"/>
    </source>
</evidence>
<gene>
    <name evidence="2" type="ORF">HMPREF9302_03005</name>
</gene>
<evidence type="ECO:0000313" key="2">
    <source>
        <dbReference type="EMBL" id="KGF52555.1"/>
    </source>
</evidence>
<accession>A0A096B0C6</accession>
<comment type="caution">
    <text evidence="2">The sequence shown here is derived from an EMBL/GenBank/DDBJ whole genome shotgun (WGS) entry which is preliminary data.</text>
</comment>
<dbReference type="Proteomes" id="UP000029614">
    <property type="component" value="Unassembled WGS sequence"/>
</dbReference>
<dbReference type="AlphaFoldDB" id="A0A096B0C6"/>
<keyword evidence="3" id="KW-1185">Reference proteome</keyword>
<reference evidence="2 3" key="1">
    <citation type="submission" date="2014-07" db="EMBL/GenBank/DDBJ databases">
        <authorList>
            <person name="McCorrison J."/>
            <person name="Sanka R."/>
            <person name="Torralba M."/>
            <person name="Gillis M."/>
            <person name="Haft D.H."/>
            <person name="Methe B."/>
            <person name="Sutton G."/>
            <person name="Nelson K.E."/>
        </authorList>
    </citation>
    <scope>NUCLEOTIDE SEQUENCE [LARGE SCALE GENOMIC DNA]</scope>
    <source>
        <strain evidence="2 3">DNF00058</strain>
    </source>
</reference>
<evidence type="ECO:0000313" key="3">
    <source>
        <dbReference type="Proteomes" id="UP000029614"/>
    </source>
</evidence>
<evidence type="ECO:0000256" key="1">
    <source>
        <dbReference type="SAM" id="MobiDB-lite"/>
    </source>
</evidence>
<protein>
    <recommendedName>
        <fullName evidence="4">Tetratricopeptide repeat protein</fullName>
    </recommendedName>
</protein>
<proteinExistence type="predicted"/>
<dbReference type="EMBL" id="JRNU01000010">
    <property type="protein sequence ID" value="KGF52555.1"/>
    <property type="molecule type" value="Genomic_DNA"/>
</dbReference>
<name>A0A096B0C6_9BACT</name>
<dbReference type="OrthoDB" id="594666at2"/>
<organism evidence="2 3">
    <name type="scientific">Prevotella amnii DNF00058</name>
    <dbReference type="NCBI Taxonomy" id="1401066"/>
    <lineage>
        <taxon>Bacteria</taxon>
        <taxon>Pseudomonadati</taxon>
        <taxon>Bacteroidota</taxon>
        <taxon>Bacteroidia</taxon>
        <taxon>Bacteroidales</taxon>
        <taxon>Prevotellaceae</taxon>
        <taxon>Prevotella</taxon>
    </lineage>
</organism>
<feature type="region of interest" description="Disordered" evidence="1">
    <location>
        <begin position="183"/>
        <end position="203"/>
    </location>
</feature>
<sequence length="261" mass="29957">MNITSLISHPELLDKATLYELRNLIALYPYYQPARVLLLKNLFLLHEPTFDEELRRAAVYITDRKVLFDIVEGVHYQLIQKKNDAHKSQDATLKKDDAAPEDRTTSLIDSFLDQIPEDYDDASGSSSSSEKPTVADATVDYVAYLLKAESSTPSSEEQQLKGQELIDNFINNDGGKITLHREEDDALDKEEENVPQEDESNDAEDAGYFTETLARIYIKQGRYSKALEIITRLNLDYPKKNRYFADQIRFLEKLIINNNKK</sequence>
<dbReference type="RefSeq" id="WP_036854545.1">
    <property type="nucleotide sequence ID" value="NZ_JRNU01000010.1"/>
</dbReference>
<feature type="compositionally biased region" description="Acidic residues" evidence="1">
    <location>
        <begin position="184"/>
        <end position="203"/>
    </location>
</feature>